<dbReference type="InterPro" id="IPR036864">
    <property type="entry name" value="Zn2-C6_fun-type_DNA-bd_sf"/>
</dbReference>
<evidence type="ECO:0000256" key="1">
    <source>
        <dbReference type="ARBA" id="ARBA00004123"/>
    </source>
</evidence>
<dbReference type="SUPFAM" id="SSF57701">
    <property type="entry name" value="Zn2/Cys6 DNA-binding domain"/>
    <property type="match status" value="1"/>
</dbReference>
<gene>
    <name evidence="8" type="ORF">M404DRAFT_154675</name>
</gene>
<proteinExistence type="predicted"/>
<reference evidence="8 9" key="1">
    <citation type="submission" date="2014-04" db="EMBL/GenBank/DDBJ databases">
        <authorList>
            <consortium name="DOE Joint Genome Institute"/>
            <person name="Kuo A."/>
            <person name="Kohler A."/>
            <person name="Costa M.D."/>
            <person name="Nagy L.G."/>
            <person name="Floudas D."/>
            <person name="Copeland A."/>
            <person name="Barry K.W."/>
            <person name="Cichocki N."/>
            <person name="Veneault-Fourrey C."/>
            <person name="LaButti K."/>
            <person name="Lindquist E.A."/>
            <person name="Lipzen A."/>
            <person name="Lundell T."/>
            <person name="Morin E."/>
            <person name="Murat C."/>
            <person name="Sun H."/>
            <person name="Tunlid A."/>
            <person name="Henrissat B."/>
            <person name="Grigoriev I.V."/>
            <person name="Hibbett D.S."/>
            <person name="Martin F."/>
            <person name="Nordberg H.P."/>
            <person name="Cantor M.N."/>
            <person name="Hua S.X."/>
        </authorList>
    </citation>
    <scope>NUCLEOTIDE SEQUENCE [LARGE SCALE GENOMIC DNA]</scope>
    <source>
        <strain evidence="8 9">Marx 270</strain>
    </source>
</reference>
<sequence>MTRSPNYITRQRPTADHPPVPYSSHQVQSSQSPPRAQESPSTTGEESSSKPKKSRRMKPRIGLAPDQPLTTQGKPRARVYVACVQCRTRKIRCDGAKPACHNCTRRAKADDECTYDAAPKRRGPDKVPGARQRVSRETRTDGADEVGTSSGNVRRRRRRGDEGDANNGSNTAFSDDASERDEGIGCVATTSAPPLGLPPIRPPSLVPDPQLSDMTTFVGGIGGVVAATPLAASQISRGTPTSTSTAVLDGGVFENRDVVQYFIRQQPPQVVEDGSENSEEAITLSSEPSLEFVRKTWWESLLAVYSTDLPLSPNALTAMQRHHASSWITADLRFLFRTSSYWFSFINVPSFLSTFMDPQKREKMQPSFAYATLAVATLLQSSEVGTGSEGREKALRLRDMAQGALEASLCARWVDEEVAQAAWLLAFFELCPHPRHAGERTRSSLLMLDSIIRVLSLATLDKENPAAVRFNRNTVPVVLCPRQTSPSSLSTSRYNANEGVNAFDGMSQSYPIHGCACASLSLGQSWPASHEHAPLLVATPGWDDAWTSGEIRKETCRRLCWHSMMLTAGFLSYVHSARLDPPDLFIGEPANIALLFPAEAMTSRYEAHWVRDTVWALNYRTTLLWHSCLRLLRDPNVSEADRARFGVNAWLEADILEQALDSHTCEMESSYYQGREYLFNVRYTISNEFQKYIPITTINTSDFLHRGKAEEWLKHQANIAERLVQTMGALTGRAGQLLAHRPLFTFWFMSQINRALSLWERDNSLTLAVDVCVSLFKPIDYLSAVWPCRAQTAKAVALRAWLARACEVTGRPPPPPGPLSVL</sequence>
<dbReference type="Pfam" id="PF00172">
    <property type="entry name" value="Zn_clus"/>
    <property type="match status" value="1"/>
</dbReference>
<evidence type="ECO:0000256" key="5">
    <source>
        <dbReference type="ARBA" id="ARBA00023242"/>
    </source>
</evidence>
<comment type="subcellular location">
    <subcellularLocation>
        <location evidence="1">Nucleus</location>
    </subcellularLocation>
</comment>
<protein>
    <recommendedName>
        <fullName evidence="7">Zn(2)-C6 fungal-type domain-containing protein</fullName>
    </recommendedName>
</protein>
<feature type="compositionally biased region" description="Low complexity" evidence="6">
    <location>
        <begin position="22"/>
        <end position="46"/>
    </location>
</feature>
<dbReference type="InterPro" id="IPR050815">
    <property type="entry name" value="TF_fung"/>
</dbReference>
<keyword evidence="5" id="KW-0539">Nucleus</keyword>
<keyword evidence="4" id="KW-0804">Transcription</keyword>
<dbReference type="Proteomes" id="UP000054217">
    <property type="component" value="Unassembled WGS sequence"/>
</dbReference>
<keyword evidence="9" id="KW-1185">Reference proteome</keyword>
<dbReference type="OrthoDB" id="2123952at2759"/>
<evidence type="ECO:0000256" key="3">
    <source>
        <dbReference type="ARBA" id="ARBA00023015"/>
    </source>
</evidence>
<evidence type="ECO:0000313" key="9">
    <source>
        <dbReference type="Proteomes" id="UP000054217"/>
    </source>
</evidence>
<feature type="region of interest" description="Disordered" evidence="6">
    <location>
        <begin position="107"/>
        <end position="180"/>
    </location>
</feature>
<dbReference type="SMART" id="SM00066">
    <property type="entry name" value="GAL4"/>
    <property type="match status" value="1"/>
</dbReference>
<dbReference type="STRING" id="870435.A0A0C3NW49"/>
<dbReference type="InParanoid" id="A0A0C3NW49"/>
<evidence type="ECO:0000259" key="7">
    <source>
        <dbReference type="PROSITE" id="PS50048"/>
    </source>
</evidence>
<keyword evidence="2" id="KW-0479">Metal-binding</keyword>
<evidence type="ECO:0000256" key="4">
    <source>
        <dbReference type="ARBA" id="ARBA00023163"/>
    </source>
</evidence>
<reference evidence="9" key="2">
    <citation type="submission" date="2015-01" db="EMBL/GenBank/DDBJ databases">
        <title>Evolutionary Origins and Diversification of the Mycorrhizal Mutualists.</title>
        <authorList>
            <consortium name="DOE Joint Genome Institute"/>
            <consortium name="Mycorrhizal Genomics Consortium"/>
            <person name="Kohler A."/>
            <person name="Kuo A."/>
            <person name="Nagy L.G."/>
            <person name="Floudas D."/>
            <person name="Copeland A."/>
            <person name="Barry K.W."/>
            <person name="Cichocki N."/>
            <person name="Veneault-Fourrey C."/>
            <person name="LaButti K."/>
            <person name="Lindquist E.A."/>
            <person name="Lipzen A."/>
            <person name="Lundell T."/>
            <person name="Morin E."/>
            <person name="Murat C."/>
            <person name="Riley R."/>
            <person name="Ohm R."/>
            <person name="Sun H."/>
            <person name="Tunlid A."/>
            <person name="Henrissat B."/>
            <person name="Grigoriev I.V."/>
            <person name="Hibbett D.S."/>
            <person name="Martin F."/>
        </authorList>
    </citation>
    <scope>NUCLEOTIDE SEQUENCE [LARGE SCALE GENOMIC DNA]</scope>
    <source>
        <strain evidence="9">Marx 270</strain>
    </source>
</reference>
<dbReference type="GO" id="GO:0000981">
    <property type="term" value="F:DNA-binding transcription factor activity, RNA polymerase II-specific"/>
    <property type="evidence" value="ECO:0007669"/>
    <property type="project" value="InterPro"/>
</dbReference>
<dbReference type="PANTHER" id="PTHR47338:SF5">
    <property type="entry name" value="ZN(II)2CYS6 TRANSCRIPTION FACTOR (EUROFUNG)"/>
    <property type="match status" value="1"/>
</dbReference>
<dbReference type="CDD" id="cd00067">
    <property type="entry name" value="GAL4"/>
    <property type="match status" value="1"/>
</dbReference>
<dbReference type="HOGENOM" id="CLU_010791_0_0_1"/>
<dbReference type="EMBL" id="KN832003">
    <property type="protein sequence ID" value="KIN99620.1"/>
    <property type="molecule type" value="Genomic_DNA"/>
</dbReference>
<dbReference type="GO" id="GO:0005634">
    <property type="term" value="C:nucleus"/>
    <property type="evidence" value="ECO:0007669"/>
    <property type="project" value="UniProtKB-SubCell"/>
</dbReference>
<dbReference type="PANTHER" id="PTHR47338">
    <property type="entry name" value="ZN(II)2CYS6 TRANSCRIPTION FACTOR (EUROFUNG)-RELATED"/>
    <property type="match status" value="1"/>
</dbReference>
<dbReference type="CDD" id="cd12148">
    <property type="entry name" value="fungal_TF_MHR"/>
    <property type="match status" value="1"/>
</dbReference>
<keyword evidence="3" id="KW-0805">Transcription regulation</keyword>
<evidence type="ECO:0000313" key="8">
    <source>
        <dbReference type="EMBL" id="KIN99620.1"/>
    </source>
</evidence>
<organism evidence="8 9">
    <name type="scientific">Pisolithus tinctorius Marx 270</name>
    <dbReference type="NCBI Taxonomy" id="870435"/>
    <lineage>
        <taxon>Eukaryota</taxon>
        <taxon>Fungi</taxon>
        <taxon>Dikarya</taxon>
        <taxon>Basidiomycota</taxon>
        <taxon>Agaricomycotina</taxon>
        <taxon>Agaricomycetes</taxon>
        <taxon>Agaricomycetidae</taxon>
        <taxon>Boletales</taxon>
        <taxon>Sclerodermatineae</taxon>
        <taxon>Pisolithaceae</taxon>
        <taxon>Pisolithus</taxon>
    </lineage>
</organism>
<feature type="compositionally biased region" description="Basic residues" evidence="6">
    <location>
        <begin position="50"/>
        <end position="59"/>
    </location>
</feature>
<evidence type="ECO:0000256" key="6">
    <source>
        <dbReference type="SAM" id="MobiDB-lite"/>
    </source>
</evidence>
<name>A0A0C3NW49_PISTI</name>
<dbReference type="Gene3D" id="4.10.240.10">
    <property type="entry name" value="Zn(2)-C6 fungal-type DNA-binding domain"/>
    <property type="match status" value="1"/>
</dbReference>
<dbReference type="AlphaFoldDB" id="A0A0C3NW49"/>
<dbReference type="GO" id="GO:0008270">
    <property type="term" value="F:zinc ion binding"/>
    <property type="evidence" value="ECO:0007669"/>
    <property type="project" value="InterPro"/>
</dbReference>
<feature type="compositionally biased region" description="Polar residues" evidence="6">
    <location>
        <begin position="1"/>
        <end position="12"/>
    </location>
</feature>
<dbReference type="PROSITE" id="PS50048">
    <property type="entry name" value="ZN2_CY6_FUNGAL_2"/>
    <property type="match status" value="1"/>
</dbReference>
<feature type="domain" description="Zn(2)-C6 fungal-type" evidence="7">
    <location>
        <begin position="82"/>
        <end position="115"/>
    </location>
</feature>
<accession>A0A0C3NW49</accession>
<dbReference type="InterPro" id="IPR001138">
    <property type="entry name" value="Zn2Cys6_DnaBD"/>
</dbReference>
<feature type="region of interest" description="Disordered" evidence="6">
    <location>
        <begin position="1"/>
        <end position="75"/>
    </location>
</feature>
<evidence type="ECO:0000256" key="2">
    <source>
        <dbReference type="ARBA" id="ARBA00022723"/>
    </source>
</evidence>